<evidence type="ECO:0000313" key="1">
    <source>
        <dbReference type="EMBL" id="KAL2716471.1"/>
    </source>
</evidence>
<name>A0ABD2A7A7_VESSQ</name>
<sequence length="106" mass="11442">MSWTGRPTSSLSFLSSMELVNRTVPAQADTGYDKENNKSMVASSRHGSMIMDMGMDMGMGHACVGYGYGYGYMYDIVATAVVSTAEAAVNEKCANERITLTVYNVS</sequence>
<dbReference type="Proteomes" id="UP001607302">
    <property type="component" value="Unassembled WGS sequence"/>
</dbReference>
<gene>
    <name evidence="1" type="ORF">V1478_014147</name>
</gene>
<accession>A0ABD2A7A7</accession>
<organism evidence="1 2">
    <name type="scientific">Vespula squamosa</name>
    <name type="common">Southern yellow jacket</name>
    <name type="synonym">Wasp</name>
    <dbReference type="NCBI Taxonomy" id="30214"/>
    <lineage>
        <taxon>Eukaryota</taxon>
        <taxon>Metazoa</taxon>
        <taxon>Ecdysozoa</taxon>
        <taxon>Arthropoda</taxon>
        <taxon>Hexapoda</taxon>
        <taxon>Insecta</taxon>
        <taxon>Pterygota</taxon>
        <taxon>Neoptera</taxon>
        <taxon>Endopterygota</taxon>
        <taxon>Hymenoptera</taxon>
        <taxon>Apocrita</taxon>
        <taxon>Aculeata</taxon>
        <taxon>Vespoidea</taxon>
        <taxon>Vespidae</taxon>
        <taxon>Vespinae</taxon>
        <taxon>Vespula</taxon>
    </lineage>
</organism>
<dbReference type="EMBL" id="JAUDFV010000154">
    <property type="protein sequence ID" value="KAL2716471.1"/>
    <property type="molecule type" value="Genomic_DNA"/>
</dbReference>
<protein>
    <submittedName>
        <fullName evidence="1">Uncharacterized protein</fullName>
    </submittedName>
</protein>
<reference evidence="1 2" key="1">
    <citation type="journal article" date="2024" name="Ann. Entomol. Soc. Am.">
        <title>Genomic analyses of the southern and eastern yellowjacket wasps (Hymenoptera: Vespidae) reveal evolutionary signatures of social life.</title>
        <authorList>
            <person name="Catto M.A."/>
            <person name="Caine P.B."/>
            <person name="Orr S.E."/>
            <person name="Hunt B.G."/>
            <person name="Goodisman M.A.D."/>
        </authorList>
    </citation>
    <scope>NUCLEOTIDE SEQUENCE [LARGE SCALE GENOMIC DNA]</scope>
    <source>
        <strain evidence="1">233</strain>
        <tissue evidence="1">Head and thorax</tissue>
    </source>
</reference>
<evidence type="ECO:0000313" key="2">
    <source>
        <dbReference type="Proteomes" id="UP001607302"/>
    </source>
</evidence>
<dbReference type="AlphaFoldDB" id="A0ABD2A7A7"/>
<comment type="caution">
    <text evidence="1">The sequence shown here is derived from an EMBL/GenBank/DDBJ whole genome shotgun (WGS) entry which is preliminary data.</text>
</comment>
<keyword evidence="2" id="KW-1185">Reference proteome</keyword>
<proteinExistence type="predicted"/>